<dbReference type="AlphaFoldDB" id="A0A5M6CD06"/>
<proteinExistence type="predicted"/>
<reference evidence="2" key="1">
    <citation type="submission" date="2017-08" db="EMBL/GenBank/DDBJ databases">
        <authorList>
            <person name="Cuomo C."/>
            <person name="Billmyre B."/>
            <person name="Heitman J."/>
        </authorList>
    </citation>
    <scope>NUCLEOTIDE SEQUENCE</scope>
    <source>
        <strain evidence="2">CBS 12478</strain>
    </source>
</reference>
<evidence type="ECO:0000313" key="2">
    <source>
        <dbReference type="EMBL" id="WWD18536.1"/>
    </source>
</evidence>
<keyword evidence="3" id="KW-1185">Reference proteome</keyword>
<organism evidence="2 3">
    <name type="scientific">Kwoniella shandongensis</name>
    <dbReference type="NCBI Taxonomy" id="1734106"/>
    <lineage>
        <taxon>Eukaryota</taxon>
        <taxon>Fungi</taxon>
        <taxon>Dikarya</taxon>
        <taxon>Basidiomycota</taxon>
        <taxon>Agaricomycotina</taxon>
        <taxon>Tremellomycetes</taxon>
        <taxon>Tremellales</taxon>
        <taxon>Cryptococcaceae</taxon>
        <taxon>Kwoniella</taxon>
    </lineage>
</organism>
<evidence type="ECO:0000256" key="1">
    <source>
        <dbReference type="SAM" id="MobiDB-lite"/>
    </source>
</evidence>
<accession>A0A5M6CD06</accession>
<name>A0A5M6CD06_9TREE</name>
<reference evidence="2" key="2">
    <citation type="submission" date="2024-01" db="EMBL/GenBank/DDBJ databases">
        <title>Comparative genomics of Cryptococcus and Kwoniella reveals pathogenesis evolution and contrasting modes of karyotype evolution via chromosome fusion or intercentromeric recombination.</title>
        <authorList>
            <person name="Coelho M.A."/>
            <person name="David-Palma M."/>
            <person name="Shea T."/>
            <person name="Bowers K."/>
            <person name="McGinley-Smith S."/>
            <person name="Mohammad A.W."/>
            <person name="Gnirke A."/>
            <person name="Yurkov A.M."/>
            <person name="Nowrousian M."/>
            <person name="Sun S."/>
            <person name="Cuomo C.A."/>
            <person name="Heitman J."/>
        </authorList>
    </citation>
    <scope>NUCLEOTIDE SEQUENCE</scope>
    <source>
        <strain evidence="2">CBS 12478</strain>
    </source>
</reference>
<sequence length="160" mass="18778">MGEPDLVEKERLLNIHHCRWLVSRAASWSDCYIRLLYWFDEPDRDGDSNYWGEWVYIFCRYEPIEMLMWEWINANRPGFDISNFDLELDPGEYFLMMDKTPKDYRIWKYATIIIEDAQYIPDDEESDSSSSGSGDGPANSRDSGSRWDVFSGIKEGDEGA</sequence>
<dbReference type="GeneID" id="43585477"/>
<feature type="region of interest" description="Disordered" evidence="1">
    <location>
        <begin position="120"/>
        <end position="160"/>
    </location>
</feature>
<dbReference type="EMBL" id="CP144055">
    <property type="protein sequence ID" value="WWD18536.1"/>
    <property type="molecule type" value="Genomic_DNA"/>
</dbReference>
<dbReference type="KEGG" id="ksn:43585477"/>
<dbReference type="Proteomes" id="UP000322225">
    <property type="component" value="Chromosome 5"/>
</dbReference>
<evidence type="ECO:0000313" key="3">
    <source>
        <dbReference type="Proteomes" id="UP000322225"/>
    </source>
</evidence>
<protein>
    <submittedName>
        <fullName evidence="2">Uncharacterized protein</fullName>
    </submittedName>
</protein>
<dbReference type="RefSeq" id="XP_031864263.1">
    <property type="nucleotide sequence ID" value="XM_032001373.1"/>
</dbReference>
<gene>
    <name evidence="2" type="ORF">CI109_102989</name>
</gene>